<dbReference type="GeneID" id="93512778"/>
<feature type="coiled-coil region" evidence="1">
    <location>
        <begin position="79"/>
        <end position="106"/>
    </location>
</feature>
<evidence type="ECO:0000313" key="6">
    <source>
        <dbReference type="Proteomes" id="UP001224477"/>
    </source>
</evidence>
<comment type="caution">
    <text evidence="4">The sequence shown here is derived from an EMBL/GenBank/DDBJ whole genome shotgun (WGS) entry which is preliminary data.</text>
</comment>
<evidence type="ECO:0000313" key="4">
    <source>
        <dbReference type="EMBL" id="NWD40956.1"/>
    </source>
</evidence>
<evidence type="ECO:0000259" key="2">
    <source>
        <dbReference type="Pfam" id="PF22294"/>
    </source>
</evidence>
<protein>
    <recommendedName>
        <fullName evidence="2">DUF6966 domain-containing protein</fullName>
    </recommendedName>
</protein>
<dbReference type="OrthoDB" id="1449298at2"/>
<dbReference type="EMBL" id="JAVGXC010000004">
    <property type="protein sequence ID" value="MDR0188610.1"/>
    <property type="molecule type" value="Genomic_DNA"/>
</dbReference>
<dbReference type="InterPro" id="IPR054239">
    <property type="entry name" value="DUF6966"/>
</dbReference>
<proteinExistence type="predicted"/>
<organism evidence="4 5">
    <name type="scientific">Pseudomonas yamanorum</name>
    <dbReference type="NCBI Taxonomy" id="515393"/>
    <lineage>
        <taxon>Bacteria</taxon>
        <taxon>Pseudomonadati</taxon>
        <taxon>Pseudomonadota</taxon>
        <taxon>Gammaproteobacteria</taxon>
        <taxon>Pseudomonadales</taxon>
        <taxon>Pseudomonadaceae</taxon>
        <taxon>Pseudomonas</taxon>
    </lineage>
</organism>
<reference evidence="3 6" key="2">
    <citation type="journal article" date="2023" name="Microbiol. Resour. Announc.">
        <title>Whole-genome sequence of Pseudomonas yamanorum OLsAu1 isolated from the edible ectomycorrhizal mushroom Lactarius sp. section Deliciosi.</title>
        <authorList>
            <person name="Ramirez-Mendoza R."/>
            <person name="Angeles-Argaiz R.E."/>
            <person name="Hernandez-Oaxaca D."/>
            <person name="Aguirre-Beltran L."/>
            <person name="Almaraz-Suarez J."/>
            <person name="Perez-Moreno J."/>
        </authorList>
    </citation>
    <scope>NUCLEOTIDE SEQUENCE [LARGE SCALE GENOMIC DNA]</scope>
    <source>
        <strain evidence="3 6">OLsAu1</strain>
    </source>
</reference>
<sequence length="106" mass="11881">MGPKTAELIDVLEELAILLESDGDNHWSRWMRKAKTLLQASDYSGITYLRSAYGGMGSFNDLILGQSSVDGVFSWKPGYKELNDRLEELRNKASQLGAEIQRDQGE</sequence>
<gene>
    <name evidence="4" type="ORF">HX826_03705</name>
    <name evidence="3" type="ORF">RCO22_06640</name>
</gene>
<dbReference type="EMBL" id="JACAQR010000005">
    <property type="protein sequence ID" value="NWD40956.1"/>
    <property type="molecule type" value="Genomic_DNA"/>
</dbReference>
<dbReference type="Proteomes" id="UP000546584">
    <property type="component" value="Unassembled WGS sequence"/>
</dbReference>
<evidence type="ECO:0000256" key="1">
    <source>
        <dbReference type="SAM" id="Coils"/>
    </source>
</evidence>
<dbReference type="Pfam" id="PF22294">
    <property type="entry name" value="DUF6966"/>
    <property type="match status" value="1"/>
</dbReference>
<evidence type="ECO:0000313" key="3">
    <source>
        <dbReference type="EMBL" id="MDR0188610.1"/>
    </source>
</evidence>
<dbReference type="Proteomes" id="UP001224477">
    <property type="component" value="Unassembled WGS sequence"/>
</dbReference>
<keyword evidence="6" id="KW-1185">Reference proteome</keyword>
<evidence type="ECO:0000313" key="5">
    <source>
        <dbReference type="Proteomes" id="UP000546584"/>
    </source>
</evidence>
<dbReference type="AlphaFoldDB" id="A0A1H2FSI7"/>
<name>A0A1H2FSI7_9PSED</name>
<keyword evidence="1" id="KW-0175">Coiled coil</keyword>
<reference evidence="4 5" key="1">
    <citation type="submission" date="2020-04" db="EMBL/GenBank/DDBJ databases">
        <title>Molecular characterization of pseudomonads from Agaricus bisporus reveal novel blotch 2 pathogens in Western Europe.</title>
        <authorList>
            <person name="Taparia T."/>
            <person name="Krijger M."/>
            <person name="Haynes E."/>
            <person name="Elpinstone J.G."/>
            <person name="Noble R."/>
            <person name="Van Der Wolf J."/>
        </authorList>
    </citation>
    <scope>NUCLEOTIDE SEQUENCE [LARGE SCALE GENOMIC DNA]</scope>
    <source>
        <strain evidence="4 5">IPO3753</strain>
    </source>
</reference>
<accession>A0A1H2FSI7</accession>
<dbReference type="RefSeq" id="WP_063033002.1">
    <property type="nucleotide sequence ID" value="NZ_CP012400.2"/>
</dbReference>
<feature type="domain" description="DUF6966" evidence="2">
    <location>
        <begin position="20"/>
        <end position="66"/>
    </location>
</feature>